<dbReference type="Pfam" id="PF00672">
    <property type="entry name" value="HAMP"/>
    <property type="match status" value="1"/>
</dbReference>
<dbReference type="EMBL" id="JBHRZT010000072">
    <property type="protein sequence ID" value="MFC3885628.1"/>
    <property type="molecule type" value="Genomic_DNA"/>
</dbReference>
<keyword evidence="9" id="KW-0067">ATP-binding</keyword>
<dbReference type="InterPro" id="IPR003660">
    <property type="entry name" value="HAMP_dom"/>
</dbReference>
<gene>
    <name evidence="18" type="ORF">ACFOU2_19995</name>
</gene>
<dbReference type="InterPro" id="IPR003018">
    <property type="entry name" value="GAF"/>
</dbReference>
<evidence type="ECO:0000256" key="12">
    <source>
        <dbReference type="PROSITE-ProRule" id="PRU00169"/>
    </source>
</evidence>
<dbReference type="SUPFAM" id="SSF47384">
    <property type="entry name" value="Homodimeric domain of signal transducing histidine kinase"/>
    <property type="match status" value="1"/>
</dbReference>
<dbReference type="SMART" id="SM00448">
    <property type="entry name" value="REC"/>
    <property type="match status" value="1"/>
</dbReference>
<dbReference type="SMART" id="SM00304">
    <property type="entry name" value="HAMP"/>
    <property type="match status" value="1"/>
</dbReference>
<accession>A0ABV8B5P5</accession>
<dbReference type="Pfam" id="PF02518">
    <property type="entry name" value="HATPase_c"/>
    <property type="match status" value="1"/>
</dbReference>
<evidence type="ECO:0000256" key="9">
    <source>
        <dbReference type="ARBA" id="ARBA00022840"/>
    </source>
</evidence>
<keyword evidence="10" id="KW-0902">Two-component regulatory system</keyword>
<feature type="domain" description="Histidine kinase" evidence="15">
    <location>
        <begin position="514"/>
        <end position="747"/>
    </location>
</feature>
<dbReference type="Pfam" id="PF13185">
    <property type="entry name" value="GAF_2"/>
    <property type="match status" value="1"/>
</dbReference>
<organism evidence="18 19">
    <name type="scientific">Bacillus songklensis</name>
    <dbReference type="NCBI Taxonomy" id="1069116"/>
    <lineage>
        <taxon>Bacteria</taxon>
        <taxon>Bacillati</taxon>
        <taxon>Bacillota</taxon>
        <taxon>Bacilli</taxon>
        <taxon>Bacillales</taxon>
        <taxon>Bacillaceae</taxon>
        <taxon>Bacillus</taxon>
    </lineage>
</organism>
<evidence type="ECO:0000256" key="5">
    <source>
        <dbReference type="ARBA" id="ARBA00022553"/>
    </source>
</evidence>
<dbReference type="PRINTS" id="PR00344">
    <property type="entry name" value="BCTRLSENSOR"/>
</dbReference>
<dbReference type="PROSITE" id="PS50110">
    <property type="entry name" value="RESPONSE_REGULATORY"/>
    <property type="match status" value="1"/>
</dbReference>
<dbReference type="Gene3D" id="1.10.287.130">
    <property type="match status" value="1"/>
</dbReference>
<dbReference type="CDD" id="cd17546">
    <property type="entry name" value="REC_hyHK_CKI1_RcsC-like"/>
    <property type="match status" value="1"/>
</dbReference>
<keyword evidence="4" id="KW-1003">Cell membrane</keyword>
<feature type="domain" description="Response regulatory" evidence="16">
    <location>
        <begin position="800"/>
        <end position="917"/>
    </location>
</feature>
<dbReference type="SUPFAM" id="SSF55781">
    <property type="entry name" value="GAF domain-like"/>
    <property type="match status" value="1"/>
</dbReference>
<dbReference type="InterPro" id="IPR003594">
    <property type="entry name" value="HATPase_dom"/>
</dbReference>
<keyword evidence="5 12" id="KW-0597">Phosphoprotein</keyword>
<protein>
    <recommendedName>
        <fullName evidence="3">histidine kinase</fullName>
        <ecNumber evidence="3">2.7.13.3</ecNumber>
    </recommendedName>
</protein>
<keyword evidence="7" id="KW-0547">Nucleotide-binding</keyword>
<dbReference type="EC" id="2.7.13.3" evidence="3"/>
<evidence type="ECO:0000256" key="3">
    <source>
        <dbReference type="ARBA" id="ARBA00012438"/>
    </source>
</evidence>
<evidence type="ECO:0000256" key="1">
    <source>
        <dbReference type="ARBA" id="ARBA00000085"/>
    </source>
</evidence>
<comment type="catalytic activity">
    <reaction evidence="1">
        <text>ATP + protein L-histidine = ADP + protein N-phospho-L-histidine.</text>
        <dbReference type="EC" id="2.7.13.3"/>
    </reaction>
</comment>
<dbReference type="PROSITE" id="PS50885">
    <property type="entry name" value="HAMP"/>
    <property type="match status" value="1"/>
</dbReference>
<dbReference type="InterPro" id="IPR004358">
    <property type="entry name" value="Sig_transdc_His_kin-like_C"/>
</dbReference>
<dbReference type="InterPro" id="IPR036890">
    <property type="entry name" value="HATPase_C_sf"/>
</dbReference>
<dbReference type="Pfam" id="PF00512">
    <property type="entry name" value="HisKA"/>
    <property type="match status" value="1"/>
</dbReference>
<keyword evidence="13" id="KW-0175">Coiled coil</keyword>
<evidence type="ECO:0000313" key="19">
    <source>
        <dbReference type="Proteomes" id="UP001595752"/>
    </source>
</evidence>
<dbReference type="CDD" id="cd00082">
    <property type="entry name" value="HisKA"/>
    <property type="match status" value="1"/>
</dbReference>
<evidence type="ECO:0000259" key="16">
    <source>
        <dbReference type="PROSITE" id="PS50110"/>
    </source>
</evidence>
<evidence type="ECO:0000256" key="2">
    <source>
        <dbReference type="ARBA" id="ARBA00004651"/>
    </source>
</evidence>
<keyword evidence="6" id="KW-0808">Transferase</keyword>
<keyword evidence="14" id="KW-0812">Transmembrane</keyword>
<dbReference type="Gene3D" id="3.30.565.10">
    <property type="entry name" value="Histidine kinase-like ATPase, C-terminal domain"/>
    <property type="match status" value="1"/>
</dbReference>
<evidence type="ECO:0000256" key="6">
    <source>
        <dbReference type="ARBA" id="ARBA00022679"/>
    </source>
</evidence>
<comment type="caution">
    <text evidence="18">The sequence shown here is derived from an EMBL/GenBank/DDBJ whole genome shotgun (WGS) entry which is preliminary data.</text>
</comment>
<dbReference type="InterPro" id="IPR003661">
    <property type="entry name" value="HisK_dim/P_dom"/>
</dbReference>
<dbReference type="InterPro" id="IPR029016">
    <property type="entry name" value="GAF-like_dom_sf"/>
</dbReference>
<feature type="transmembrane region" description="Helical" evidence="14">
    <location>
        <begin position="7"/>
        <end position="29"/>
    </location>
</feature>
<name>A0ABV8B5P5_9BACI</name>
<dbReference type="PANTHER" id="PTHR45339">
    <property type="entry name" value="HYBRID SIGNAL TRANSDUCTION HISTIDINE KINASE J"/>
    <property type="match status" value="1"/>
</dbReference>
<keyword evidence="11 14" id="KW-0472">Membrane</keyword>
<comment type="subcellular location">
    <subcellularLocation>
        <location evidence="2">Cell membrane</location>
        <topology evidence="2">Multi-pass membrane protein</topology>
    </subcellularLocation>
</comment>
<dbReference type="PROSITE" id="PS50109">
    <property type="entry name" value="HIS_KIN"/>
    <property type="match status" value="1"/>
</dbReference>
<dbReference type="Gene3D" id="6.10.340.10">
    <property type="match status" value="1"/>
</dbReference>
<dbReference type="InterPro" id="IPR036097">
    <property type="entry name" value="HisK_dim/P_sf"/>
</dbReference>
<evidence type="ECO:0000256" key="8">
    <source>
        <dbReference type="ARBA" id="ARBA00022777"/>
    </source>
</evidence>
<dbReference type="Proteomes" id="UP001595752">
    <property type="component" value="Unassembled WGS sequence"/>
</dbReference>
<evidence type="ECO:0000256" key="13">
    <source>
        <dbReference type="SAM" id="Coils"/>
    </source>
</evidence>
<dbReference type="SUPFAM" id="SSF55874">
    <property type="entry name" value="ATPase domain of HSP90 chaperone/DNA topoisomerase II/histidine kinase"/>
    <property type="match status" value="1"/>
</dbReference>
<dbReference type="CDD" id="cd06225">
    <property type="entry name" value="HAMP"/>
    <property type="match status" value="1"/>
</dbReference>
<evidence type="ECO:0000313" key="18">
    <source>
        <dbReference type="EMBL" id="MFC3885628.1"/>
    </source>
</evidence>
<keyword evidence="14" id="KW-1133">Transmembrane helix</keyword>
<evidence type="ECO:0000256" key="7">
    <source>
        <dbReference type="ARBA" id="ARBA00022741"/>
    </source>
</evidence>
<reference evidence="19" key="1">
    <citation type="journal article" date="2019" name="Int. J. Syst. Evol. Microbiol.">
        <title>The Global Catalogue of Microorganisms (GCM) 10K type strain sequencing project: providing services to taxonomists for standard genome sequencing and annotation.</title>
        <authorList>
            <consortium name="The Broad Institute Genomics Platform"/>
            <consortium name="The Broad Institute Genome Sequencing Center for Infectious Disease"/>
            <person name="Wu L."/>
            <person name="Ma J."/>
        </authorList>
    </citation>
    <scope>NUCLEOTIDE SEQUENCE [LARGE SCALE GENOMIC DNA]</scope>
    <source>
        <strain evidence="19">CCUG 61889</strain>
    </source>
</reference>
<feature type="domain" description="HAMP" evidence="17">
    <location>
        <begin position="207"/>
        <end position="261"/>
    </location>
</feature>
<evidence type="ECO:0000256" key="14">
    <source>
        <dbReference type="SAM" id="Phobius"/>
    </source>
</evidence>
<dbReference type="SUPFAM" id="SSF52172">
    <property type="entry name" value="CheY-like"/>
    <property type="match status" value="1"/>
</dbReference>
<feature type="coiled-coil region" evidence="13">
    <location>
        <begin position="438"/>
        <end position="504"/>
    </location>
</feature>
<evidence type="ECO:0000259" key="15">
    <source>
        <dbReference type="PROSITE" id="PS50109"/>
    </source>
</evidence>
<sequence length="919" mass="103578">MKFTTKLYAGLGSILVLALILLAILMNMLNQQTVKVNLVVKELSERVRMTSIIQYEMLNLDRELIELTSNPPEDLVQKINNDIEQSKLNIRTAVDSLEKADTREKSQELIQKFKTLYDIHDRMSQEIITLQKNGKNAELEKLLWYDMKQTQERIRQIGDLLHTLQDQRMKDELYRSSNTHNLAVKMTYTYVIIGLFIGLIIAVSLIKGLTRNLNRVASVMTKVASSQGHQLPRIEVTSKDEIGAIAEAFNGMAQSLEEHAKQEKELIEKAEEHSWLKSKLAEIAVISPGVKDLQTLAQLLIKKLTPMVGAQCGIFYIKEGKGGQRRLDKLASYAAYHHNVGFESFRFGEGLVGQCAADKQPILLTSIPDDYYVKIASGTGMATPNYIILLPVKFEDEVLGVIELASFQTFTPLQQMLLHEVMSYIGIAINSMINHMKVERLLQESQALTEELQSQSEELQLQQEELRTVNEKLEEQYENSEQKKRELEKISLRLEEKAQQLELSSQYKSEFLANMSHELRTPLNSLLILAQMLAENGNGNLTPKQVEYIRTIYSSGHDLLHLINDVLDLAKVESGKIDIIPGEVKLSNVEDFVKRNFSHLIRQKGLQLNVQLDSDLPTTFYTDEHRLQQILKNLLSNALKFTEEGSVSLFVRKAAKEEVEGRFLEGQMEPVLAFAVVDTGIGISKEKQKMIFEAFQQADGTTSRKYGGTGLGLSISREFAELLGGFIEVHSEEGAGSSFILYLPGYKSSGKAEVLSSKAEAAAGYWDERNSSVELARTAHQPDEERSLDPHGKALLKGKKVLLVDDDMRNIFALTTALEECGIEVLFAENGREGIEVLQENPDTDLILMDIMMPEMDGLEAIQMLRNMPQFQGLPIIALTAKAMKQNKKQCLEAGASDYISKPINLDQLFSLMQVWLYR</sequence>
<keyword evidence="8" id="KW-0418">Kinase</keyword>
<keyword evidence="19" id="KW-1185">Reference proteome</keyword>
<evidence type="ECO:0000256" key="10">
    <source>
        <dbReference type="ARBA" id="ARBA00023012"/>
    </source>
</evidence>
<feature type="modified residue" description="4-aspartylphosphate" evidence="12">
    <location>
        <position position="850"/>
    </location>
</feature>
<dbReference type="Pfam" id="PF00072">
    <property type="entry name" value="Response_reg"/>
    <property type="match status" value="1"/>
</dbReference>
<dbReference type="SMART" id="SM00388">
    <property type="entry name" value="HisKA"/>
    <property type="match status" value="1"/>
</dbReference>
<dbReference type="InterPro" id="IPR005467">
    <property type="entry name" value="His_kinase_dom"/>
</dbReference>
<dbReference type="InterPro" id="IPR001789">
    <property type="entry name" value="Sig_transdc_resp-reg_receiver"/>
</dbReference>
<proteinExistence type="predicted"/>
<dbReference type="SUPFAM" id="SSF158472">
    <property type="entry name" value="HAMP domain-like"/>
    <property type="match status" value="1"/>
</dbReference>
<dbReference type="Gene3D" id="3.40.50.2300">
    <property type="match status" value="1"/>
</dbReference>
<evidence type="ECO:0000256" key="11">
    <source>
        <dbReference type="ARBA" id="ARBA00023136"/>
    </source>
</evidence>
<dbReference type="InterPro" id="IPR011006">
    <property type="entry name" value="CheY-like_superfamily"/>
</dbReference>
<dbReference type="CDD" id="cd16922">
    <property type="entry name" value="HATPase_EvgS-ArcB-TorS-like"/>
    <property type="match status" value="1"/>
</dbReference>
<dbReference type="PANTHER" id="PTHR45339:SF1">
    <property type="entry name" value="HYBRID SIGNAL TRANSDUCTION HISTIDINE KINASE J"/>
    <property type="match status" value="1"/>
</dbReference>
<dbReference type="RefSeq" id="WP_377918030.1">
    <property type="nucleotide sequence ID" value="NZ_JBHRZT010000072.1"/>
</dbReference>
<feature type="transmembrane region" description="Helical" evidence="14">
    <location>
        <begin position="187"/>
        <end position="206"/>
    </location>
</feature>
<dbReference type="SMART" id="SM00387">
    <property type="entry name" value="HATPase_c"/>
    <property type="match status" value="1"/>
</dbReference>
<evidence type="ECO:0000256" key="4">
    <source>
        <dbReference type="ARBA" id="ARBA00022475"/>
    </source>
</evidence>
<dbReference type="Gene3D" id="3.30.450.40">
    <property type="match status" value="1"/>
</dbReference>
<evidence type="ECO:0000259" key="17">
    <source>
        <dbReference type="PROSITE" id="PS50885"/>
    </source>
</evidence>